<dbReference type="InterPro" id="IPR003029">
    <property type="entry name" value="S1_domain"/>
</dbReference>
<dbReference type="PANTHER" id="PTHR23355:SF9">
    <property type="entry name" value="DIS3-LIKE EXONUCLEASE 2"/>
    <property type="match status" value="1"/>
</dbReference>
<organism evidence="8 9">
    <name type="scientific">Snuella lapsa</name>
    <dbReference type="NCBI Taxonomy" id="870481"/>
    <lineage>
        <taxon>Bacteria</taxon>
        <taxon>Pseudomonadati</taxon>
        <taxon>Bacteroidota</taxon>
        <taxon>Flavobacteriia</taxon>
        <taxon>Flavobacteriales</taxon>
        <taxon>Flavobacteriaceae</taxon>
        <taxon>Snuella</taxon>
    </lineage>
</organism>
<dbReference type="InterPro" id="IPR012340">
    <property type="entry name" value="NA-bd_OB-fold"/>
</dbReference>
<comment type="catalytic activity">
    <reaction evidence="6">
        <text>Exonucleolytic cleavage in the 3'- to 5'-direction to yield nucleoside 5'-phosphates.</text>
        <dbReference type="EC" id="3.1.13.1"/>
    </reaction>
</comment>
<evidence type="ECO:0000256" key="5">
    <source>
        <dbReference type="ARBA" id="ARBA00022884"/>
    </source>
</evidence>
<dbReference type="EC" id="3.1.13.1" evidence="6"/>
<evidence type="ECO:0000313" key="9">
    <source>
        <dbReference type="Proteomes" id="UP001500954"/>
    </source>
</evidence>
<dbReference type="SUPFAM" id="SSF50249">
    <property type="entry name" value="Nucleic acid-binding proteins"/>
    <property type="match status" value="3"/>
</dbReference>
<dbReference type="SMART" id="SM00316">
    <property type="entry name" value="S1"/>
    <property type="match status" value="1"/>
</dbReference>
<comment type="subcellular location">
    <subcellularLocation>
        <location evidence="6">Cytoplasm</location>
    </subcellularLocation>
</comment>
<dbReference type="PROSITE" id="PS01175">
    <property type="entry name" value="RIBONUCLEASE_II"/>
    <property type="match status" value="1"/>
</dbReference>
<keyword evidence="1 6" id="KW-0963">Cytoplasm</keyword>
<dbReference type="Pfam" id="PF08206">
    <property type="entry name" value="OB_RNB"/>
    <property type="match status" value="1"/>
</dbReference>
<dbReference type="Gene3D" id="2.40.50.140">
    <property type="entry name" value="Nucleic acid-binding proteins"/>
    <property type="match status" value="3"/>
</dbReference>
<dbReference type="RefSeq" id="WP_345005416.1">
    <property type="nucleotide sequence ID" value="NZ_BAABCY010000036.1"/>
</dbReference>
<evidence type="ECO:0000256" key="1">
    <source>
        <dbReference type="ARBA" id="ARBA00022490"/>
    </source>
</evidence>
<dbReference type="InterPro" id="IPR001900">
    <property type="entry name" value="RNase_II/R"/>
</dbReference>
<dbReference type="Pfam" id="PF00575">
    <property type="entry name" value="S1"/>
    <property type="match status" value="1"/>
</dbReference>
<protein>
    <recommendedName>
        <fullName evidence="6">Ribonuclease R</fullName>
        <shortName evidence="6">RNase R</shortName>
        <ecNumber evidence="6">3.1.13.1</ecNumber>
    </recommendedName>
</protein>
<dbReference type="InterPro" id="IPR022966">
    <property type="entry name" value="RNase_II/R_CS"/>
</dbReference>
<dbReference type="Pfam" id="PF17876">
    <property type="entry name" value="CSD2"/>
    <property type="match status" value="1"/>
</dbReference>
<sequence>MTRKKKRKSKKGISNLSNTILSILKKDRNQAFNYKQIAAKLGVNDASSRNQIIKKLAQLATNQEIEQVERGKFRAIVNTQYHTGIVDIGMKGSGYVICEDFDEDVFIASNNMNKSLNGDEVEFYVYKRRKRGRIEGEITQVIKRAKSEYVGVIQVHSNYAFVVPDNNKMYKDIFIPINKTFKAEDGDKVLVKLEDWPDNADSPYGKVIKVLGKPGEHHTEIHAILAEYGLPYEFPYEVETFADNLDTSITKDEIAKRRDMRQDLTFTIDPKDAKDFDDALSFKVLENGLYEVGIHIADVSHYVKEGTVLDDEAYERATSVYLVDRVVPMLPEVLSNNACSLRPNEEKLTFSAVFHINEKAEVKDQWFGRTVTYSDARFAYEEAQAIIENNTDYEFSSRSQSRDQINTEVPKEVSLTEQAYKTKTEIAEAILVLDGLAKVMRHKRMKDGAISFDKVEVKFNLDKENNPVGVFFKTSKDANKLIEEFMLLANRKVAEFIGKQSPKKTFVYRVHDEPDDSKLASLQGIVSKFGYKLNFKDRKSISSSLNNLLKDVVGTKEQNLVDTLAIRSMSKAEYTTHNIGHYGLAFDYYTHFTSPIRRYPDVMVHRLLQHYLDSGKSANTEAYEDKCQHSSDMENLATKAERDSIKYMQIRFMEDHKDEHFLGVISGVTDWGIYVEIIANKCEGMVSIRDIKDDHYAFDQSLYALIGRHTKNMYQLGDEVTVKVKNTDLVKKHLDFILVD</sequence>
<keyword evidence="4 6" id="KW-0269">Exonuclease</keyword>
<reference evidence="9" key="1">
    <citation type="journal article" date="2019" name="Int. J. Syst. Evol. Microbiol.">
        <title>The Global Catalogue of Microorganisms (GCM) 10K type strain sequencing project: providing services to taxonomists for standard genome sequencing and annotation.</title>
        <authorList>
            <consortium name="The Broad Institute Genomics Platform"/>
            <consortium name="The Broad Institute Genome Sequencing Center for Infectious Disease"/>
            <person name="Wu L."/>
            <person name="Ma J."/>
        </authorList>
    </citation>
    <scope>NUCLEOTIDE SEQUENCE [LARGE SCALE GENOMIC DNA]</scope>
    <source>
        <strain evidence="9">JCM 17111</strain>
    </source>
</reference>
<accession>A0ABP6XGR2</accession>
<keyword evidence="9" id="KW-1185">Reference proteome</keyword>
<evidence type="ECO:0000313" key="8">
    <source>
        <dbReference type="EMBL" id="GAA3566612.1"/>
    </source>
</evidence>
<dbReference type="PROSITE" id="PS50126">
    <property type="entry name" value="S1"/>
    <property type="match status" value="1"/>
</dbReference>
<keyword evidence="2 6" id="KW-0540">Nuclease</keyword>
<dbReference type="SMART" id="SM00955">
    <property type="entry name" value="RNB"/>
    <property type="match status" value="1"/>
</dbReference>
<keyword evidence="3 6" id="KW-0378">Hydrolase</keyword>
<dbReference type="SMART" id="SM00357">
    <property type="entry name" value="CSP"/>
    <property type="match status" value="2"/>
</dbReference>
<dbReference type="InterPro" id="IPR040476">
    <property type="entry name" value="CSD2"/>
</dbReference>
<keyword evidence="5 6" id="KW-0694">RNA-binding</keyword>
<dbReference type="InterPro" id="IPR011805">
    <property type="entry name" value="RNase_R"/>
</dbReference>
<evidence type="ECO:0000259" key="7">
    <source>
        <dbReference type="PROSITE" id="PS50126"/>
    </source>
</evidence>
<dbReference type="HAMAP" id="MF_01895">
    <property type="entry name" value="RNase_R"/>
    <property type="match status" value="1"/>
</dbReference>
<comment type="similarity">
    <text evidence="6">Belongs to the RNR ribonuclease family. RNase R subfamily.</text>
</comment>
<comment type="function">
    <text evidence="6">3'-5' exoribonuclease that releases 5'-nucleoside monophosphates and is involved in maturation of structured RNAs.</text>
</comment>
<dbReference type="Proteomes" id="UP001500954">
    <property type="component" value="Unassembled WGS sequence"/>
</dbReference>
<dbReference type="InterPro" id="IPR013223">
    <property type="entry name" value="RNase_B_OB_dom"/>
</dbReference>
<dbReference type="PANTHER" id="PTHR23355">
    <property type="entry name" value="RIBONUCLEASE"/>
    <property type="match status" value="1"/>
</dbReference>
<dbReference type="CDD" id="cd04471">
    <property type="entry name" value="S1_RNase_R"/>
    <property type="match status" value="1"/>
</dbReference>
<dbReference type="EMBL" id="BAABCY010000036">
    <property type="protein sequence ID" value="GAA3566612.1"/>
    <property type="molecule type" value="Genomic_DNA"/>
</dbReference>
<evidence type="ECO:0000256" key="2">
    <source>
        <dbReference type="ARBA" id="ARBA00022722"/>
    </source>
</evidence>
<name>A0ABP6XGR2_9FLAO</name>
<dbReference type="InterPro" id="IPR011129">
    <property type="entry name" value="CSD"/>
</dbReference>
<gene>
    <name evidence="6 8" type="primary">rnr</name>
    <name evidence="8" type="ORF">GCM10022395_16170</name>
</gene>
<evidence type="ECO:0000256" key="4">
    <source>
        <dbReference type="ARBA" id="ARBA00022839"/>
    </source>
</evidence>
<proteinExistence type="inferred from homology"/>
<feature type="domain" description="S1 motif" evidence="7">
    <location>
        <begin position="658"/>
        <end position="739"/>
    </location>
</feature>
<comment type="caution">
    <text evidence="8">The sequence shown here is derived from an EMBL/GenBank/DDBJ whole genome shotgun (WGS) entry which is preliminary data.</text>
</comment>
<dbReference type="Pfam" id="PF00773">
    <property type="entry name" value="RNB"/>
    <property type="match status" value="1"/>
</dbReference>
<evidence type="ECO:0000256" key="6">
    <source>
        <dbReference type="HAMAP-Rule" id="MF_01895"/>
    </source>
</evidence>
<dbReference type="InterPro" id="IPR050180">
    <property type="entry name" value="RNR_Ribonuclease"/>
</dbReference>
<evidence type="ECO:0000256" key="3">
    <source>
        <dbReference type="ARBA" id="ARBA00022801"/>
    </source>
</evidence>